<evidence type="ECO:0000259" key="8">
    <source>
        <dbReference type="PROSITE" id="PS51405"/>
    </source>
</evidence>
<comment type="similarity">
    <text evidence="7">Belongs to the chloroperoxidase family.</text>
</comment>
<reference evidence="9" key="1">
    <citation type="journal article" date="2021" name="Nat. Commun.">
        <title>Genetic determinants of endophytism in the Arabidopsis root mycobiome.</title>
        <authorList>
            <person name="Mesny F."/>
            <person name="Miyauchi S."/>
            <person name="Thiergart T."/>
            <person name="Pickel B."/>
            <person name="Atanasova L."/>
            <person name="Karlsson M."/>
            <person name="Huettel B."/>
            <person name="Barry K.W."/>
            <person name="Haridas S."/>
            <person name="Chen C."/>
            <person name="Bauer D."/>
            <person name="Andreopoulos W."/>
            <person name="Pangilinan J."/>
            <person name="LaButti K."/>
            <person name="Riley R."/>
            <person name="Lipzen A."/>
            <person name="Clum A."/>
            <person name="Drula E."/>
            <person name="Henrissat B."/>
            <person name="Kohler A."/>
            <person name="Grigoriev I.V."/>
            <person name="Martin F.M."/>
            <person name="Hacquard S."/>
        </authorList>
    </citation>
    <scope>NUCLEOTIDE SEQUENCE</scope>
    <source>
        <strain evidence="9">MPI-CAGE-CH-0230</strain>
    </source>
</reference>
<evidence type="ECO:0000256" key="6">
    <source>
        <dbReference type="ARBA" id="ARBA00023004"/>
    </source>
</evidence>
<evidence type="ECO:0000256" key="2">
    <source>
        <dbReference type="ARBA" id="ARBA00022559"/>
    </source>
</evidence>
<dbReference type="PANTHER" id="PTHR33577">
    <property type="entry name" value="STERIGMATOCYSTIN BIOSYNTHESIS PEROXIDASE STCC-RELATED"/>
    <property type="match status" value="1"/>
</dbReference>
<dbReference type="Pfam" id="PF01328">
    <property type="entry name" value="Peroxidase_2"/>
    <property type="match status" value="1"/>
</dbReference>
<keyword evidence="5" id="KW-0560">Oxidoreductase</keyword>
<sequence>MCPLQRPPGEGDLRGPCPGLNILANYGYINRNGYDTTVNIILASNKVFGMGIDLATAIAGYCAVVAGDILTLGLGLTGDNGILGSLLGDGLLGKPKGLDWSHYRFESDVSPTRNDVWYDNDPASIHIERFTSLYNRGLTKPGKGGIDLTVLTPHRQEWTRHSIANNPYYWNGPFTGLAVVTATHIFTYRFHANYTTGSLDGYLDGEALKLWEGVSGEPGNFKFTYGSERIPPNWYRRPAGFDYGLKEFSVDALWTLEQVPDLAAFGGNTGKVNSFVDVNVTDVTGGVLTATSLLEGNNMLCFAFATLHEFIPDLTRGLVKNTLQAVNQITDALAPVFAALDCPQLSKLDASYYDQFPSRRSAI</sequence>
<evidence type="ECO:0000313" key="10">
    <source>
        <dbReference type="Proteomes" id="UP000756346"/>
    </source>
</evidence>
<feature type="domain" description="Heme haloperoxidase family profile" evidence="8">
    <location>
        <begin position="1"/>
        <end position="250"/>
    </location>
</feature>
<keyword evidence="6" id="KW-0408">Iron</keyword>
<comment type="cofactor">
    <cofactor evidence="1">
        <name>heme b</name>
        <dbReference type="ChEBI" id="CHEBI:60344"/>
    </cofactor>
</comment>
<keyword evidence="3" id="KW-0349">Heme</keyword>
<evidence type="ECO:0000256" key="1">
    <source>
        <dbReference type="ARBA" id="ARBA00001970"/>
    </source>
</evidence>
<evidence type="ECO:0000256" key="7">
    <source>
        <dbReference type="ARBA" id="ARBA00025795"/>
    </source>
</evidence>
<dbReference type="RefSeq" id="XP_046009900.1">
    <property type="nucleotide sequence ID" value="XM_046162038.1"/>
</dbReference>
<name>A0A9P9BMW3_9PEZI</name>
<proteinExistence type="inferred from homology"/>
<comment type="caution">
    <text evidence="9">The sequence shown here is derived from an EMBL/GenBank/DDBJ whole genome shotgun (WGS) entry which is preliminary data.</text>
</comment>
<evidence type="ECO:0000256" key="4">
    <source>
        <dbReference type="ARBA" id="ARBA00022723"/>
    </source>
</evidence>
<dbReference type="AlphaFoldDB" id="A0A9P9BMW3"/>
<dbReference type="GeneID" id="70191584"/>
<keyword evidence="10" id="KW-1185">Reference proteome</keyword>
<dbReference type="InterPro" id="IPR036851">
    <property type="entry name" value="Chloroperoxidase-like_sf"/>
</dbReference>
<evidence type="ECO:0000256" key="3">
    <source>
        <dbReference type="ARBA" id="ARBA00022617"/>
    </source>
</evidence>
<gene>
    <name evidence="9" type="ORF">B0I36DRAFT_415317</name>
</gene>
<dbReference type="OrthoDB" id="407298at2759"/>
<evidence type="ECO:0000313" key="9">
    <source>
        <dbReference type="EMBL" id="KAH7026683.1"/>
    </source>
</evidence>
<dbReference type="GO" id="GO:0046872">
    <property type="term" value="F:metal ion binding"/>
    <property type="evidence" value="ECO:0007669"/>
    <property type="project" value="UniProtKB-KW"/>
</dbReference>
<dbReference type="PANTHER" id="PTHR33577:SF1">
    <property type="entry name" value="HEME HALOPEROXIDASE FAMILY PROFILE DOMAIN-CONTAINING PROTEIN"/>
    <property type="match status" value="1"/>
</dbReference>
<organism evidence="9 10">
    <name type="scientific">Microdochium trichocladiopsis</name>
    <dbReference type="NCBI Taxonomy" id="1682393"/>
    <lineage>
        <taxon>Eukaryota</taxon>
        <taxon>Fungi</taxon>
        <taxon>Dikarya</taxon>
        <taxon>Ascomycota</taxon>
        <taxon>Pezizomycotina</taxon>
        <taxon>Sordariomycetes</taxon>
        <taxon>Xylariomycetidae</taxon>
        <taxon>Xylariales</taxon>
        <taxon>Microdochiaceae</taxon>
        <taxon>Microdochium</taxon>
    </lineage>
</organism>
<dbReference type="InterPro" id="IPR000028">
    <property type="entry name" value="Chloroperoxidase"/>
</dbReference>
<evidence type="ECO:0000256" key="5">
    <source>
        <dbReference type="ARBA" id="ARBA00023002"/>
    </source>
</evidence>
<dbReference type="Gene3D" id="1.10.489.10">
    <property type="entry name" value="Chloroperoxidase-like"/>
    <property type="match status" value="1"/>
</dbReference>
<dbReference type="SUPFAM" id="SSF47571">
    <property type="entry name" value="Cloroperoxidase"/>
    <property type="match status" value="1"/>
</dbReference>
<accession>A0A9P9BMW3</accession>
<dbReference type="GO" id="GO:0004601">
    <property type="term" value="F:peroxidase activity"/>
    <property type="evidence" value="ECO:0007669"/>
    <property type="project" value="UniProtKB-KW"/>
</dbReference>
<protein>
    <submittedName>
        <fullName evidence="9">Chloroperoxidase</fullName>
    </submittedName>
</protein>
<dbReference type="Proteomes" id="UP000756346">
    <property type="component" value="Unassembled WGS sequence"/>
</dbReference>
<dbReference type="EMBL" id="JAGTJQ010000008">
    <property type="protein sequence ID" value="KAH7026683.1"/>
    <property type="molecule type" value="Genomic_DNA"/>
</dbReference>
<keyword evidence="4" id="KW-0479">Metal-binding</keyword>
<dbReference type="PROSITE" id="PS51405">
    <property type="entry name" value="HEME_HALOPEROXIDASE"/>
    <property type="match status" value="1"/>
</dbReference>
<keyword evidence="2" id="KW-0575">Peroxidase</keyword>